<sequence length="252" mass="28753">MPANKMRFVLYNIRYATGFGPAFHLPVPGAGYLRSNSKVLNGITQWLKSLDPDLVGLIEIDTGSIRSGLVNQAKQIADSLGHYSTYQCKYGTASINQLMPIVRKQGNAFLAAPRVEGERFHYFETGIKRLIIELELEECAIFLVHLSLKFRHRHDQLRHLHELVKRASKPVIVAGDFNTFWGDHEIYLFMEASGLKSANRLGLPSYPSHRPRKELDFVLYSNGIEVTQFDVPDVRFSDHRPLICDFNIRPRT</sequence>
<accession>A0ABS1WX80</accession>
<dbReference type="PANTHER" id="PTHR14859">
    <property type="entry name" value="CALCOFLUOR WHITE HYPERSENSITIVE PROTEIN PRECURSOR"/>
    <property type="match status" value="1"/>
</dbReference>
<dbReference type="GO" id="GO:0004519">
    <property type="term" value="F:endonuclease activity"/>
    <property type="evidence" value="ECO:0007669"/>
    <property type="project" value="UniProtKB-KW"/>
</dbReference>
<proteinExistence type="predicted"/>
<dbReference type="InterPro" id="IPR051916">
    <property type="entry name" value="GPI-anchor_lipid_remodeler"/>
</dbReference>
<keyword evidence="3" id="KW-1185">Reference proteome</keyword>
<organism evidence="2 3">
    <name type="scientific">Steroidobacter gossypii</name>
    <dbReference type="NCBI Taxonomy" id="2805490"/>
    <lineage>
        <taxon>Bacteria</taxon>
        <taxon>Pseudomonadati</taxon>
        <taxon>Pseudomonadota</taxon>
        <taxon>Gammaproteobacteria</taxon>
        <taxon>Steroidobacterales</taxon>
        <taxon>Steroidobacteraceae</taxon>
        <taxon>Steroidobacter</taxon>
    </lineage>
</organism>
<dbReference type="Proteomes" id="UP000661077">
    <property type="component" value="Unassembled WGS sequence"/>
</dbReference>
<keyword evidence="2" id="KW-0540">Nuclease</keyword>
<keyword evidence="2" id="KW-0378">Hydrolase</keyword>
<dbReference type="InterPro" id="IPR036691">
    <property type="entry name" value="Endo/exonu/phosph_ase_sf"/>
</dbReference>
<evidence type="ECO:0000259" key="1">
    <source>
        <dbReference type="Pfam" id="PF03372"/>
    </source>
</evidence>
<protein>
    <submittedName>
        <fullName evidence="2">Endonuclease/exonuclease/phosphatase family protein</fullName>
    </submittedName>
</protein>
<keyword evidence="2" id="KW-0255">Endonuclease</keyword>
<dbReference type="EMBL" id="JAEVLS010000002">
    <property type="protein sequence ID" value="MBM0105585.1"/>
    <property type="molecule type" value="Genomic_DNA"/>
</dbReference>
<dbReference type="RefSeq" id="WP_203167620.1">
    <property type="nucleotide sequence ID" value="NZ_JAEVLS010000002.1"/>
</dbReference>
<dbReference type="SUPFAM" id="SSF56219">
    <property type="entry name" value="DNase I-like"/>
    <property type="match status" value="1"/>
</dbReference>
<dbReference type="PANTHER" id="PTHR14859:SF1">
    <property type="entry name" value="PGAP2-INTERACTING PROTEIN"/>
    <property type="match status" value="1"/>
</dbReference>
<name>A0ABS1WX80_9GAMM</name>
<dbReference type="InterPro" id="IPR005135">
    <property type="entry name" value="Endo/exonuclease/phosphatase"/>
</dbReference>
<evidence type="ECO:0000313" key="3">
    <source>
        <dbReference type="Proteomes" id="UP000661077"/>
    </source>
</evidence>
<evidence type="ECO:0000313" key="2">
    <source>
        <dbReference type="EMBL" id="MBM0105585.1"/>
    </source>
</evidence>
<dbReference type="Gene3D" id="3.60.10.10">
    <property type="entry name" value="Endonuclease/exonuclease/phosphatase"/>
    <property type="match status" value="1"/>
</dbReference>
<comment type="caution">
    <text evidence="2">The sequence shown here is derived from an EMBL/GenBank/DDBJ whole genome shotgun (WGS) entry which is preliminary data.</text>
</comment>
<reference evidence="2 3" key="1">
    <citation type="journal article" date="2021" name="Int. J. Syst. Evol. Microbiol.">
        <title>Steroidobacter gossypii sp. nov., isolated from soil of cotton cropping field.</title>
        <authorList>
            <person name="Huang R."/>
            <person name="Yang S."/>
            <person name="Zhen C."/>
            <person name="Liu W."/>
        </authorList>
    </citation>
    <scope>NUCLEOTIDE SEQUENCE [LARGE SCALE GENOMIC DNA]</scope>
    <source>
        <strain evidence="2 3">S1-65</strain>
    </source>
</reference>
<gene>
    <name evidence="2" type="ORF">JM946_12535</name>
</gene>
<feature type="domain" description="Endonuclease/exonuclease/phosphatase" evidence="1">
    <location>
        <begin position="31"/>
        <end position="239"/>
    </location>
</feature>
<dbReference type="Pfam" id="PF03372">
    <property type="entry name" value="Exo_endo_phos"/>
    <property type="match status" value="1"/>
</dbReference>